<dbReference type="Pfam" id="PF05378">
    <property type="entry name" value="Hydant_A_N"/>
    <property type="match status" value="1"/>
</dbReference>
<dbReference type="GO" id="GO:0006749">
    <property type="term" value="P:glutathione metabolic process"/>
    <property type="evidence" value="ECO:0007669"/>
    <property type="project" value="TreeGrafter"/>
</dbReference>
<comment type="similarity">
    <text evidence="1">Belongs to the oxoprolinase family.</text>
</comment>
<protein>
    <submittedName>
        <fullName evidence="5">5-oxoprolinase (ATP-hydrolyzing)</fullName>
        <ecNumber evidence="5">3.5.2.9</ecNumber>
    </submittedName>
</protein>
<dbReference type="RefSeq" id="WP_183275133.1">
    <property type="nucleotide sequence ID" value="NZ_JACHXV010000006.1"/>
</dbReference>
<dbReference type="EC" id="3.5.2.9" evidence="5"/>
<dbReference type="Pfam" id="PF01968">
    <property type="entry name" value="Hydantoinase_A"/>
    <property type="match status" value="1"/>
</dbReference>
<evidence type="ECO:0000256" key="1">
    <source>
        <dbReference type="ARBA" id="ARBA00010403"/>
    </source>
</evidence>
<dbReference type="PANTHER" id="PTHR11365">
    <property type="entry name" value="5-OXOPROLINASE RELATED"/>
    <property type="match status" value="1"/>
</dbReference>
<accession>A0A839V0C3</accession>
<dbReference type="Proteomes" id="UP000557688">
    <property type="component" value="Unassembled WGS sequence"/>
</dbReference>
<dbReference type="InterPro" id="IPR045079">
    <property type="entry name" value="Oxoprolinase-like"/>
</dbReference>
<name>A0A839V0C3_9PROT</name>
<evidence type="ECO:0000259" key="4">
    <source>
        <dbReference type="Pfam" id="PF05378"/>
    </source>
</evidence>
<dbReference type="Pfam" id="PF02538">
    <property type="entry name" value="Hydantoinase_B"/>
    <property type="match status" value="1"/>
</dbReference>
<dbReference type="GO" id="GO:0017168">
    <property type="term" value="F:5-oxoprolinase (ATP-hydrolyzing) activity"/>
    <property type="evidence" value="ECO:0007669"/>
    <property type="project" value="UniProtKB-EC"/>
</dbReference>
<evidence type="ECO:0000259" key="2">
    <source>
        <dbReference type="Pfam" id="PF01968"/>
    </source>
</evidence>
<sequence length="1206" mass="127033">MPDNSSGHETGWRFWIDRGGTFTDIVARHPDGRLSTAKLLSAARADGEDAALAGIRGFLGLAPNAAIPAGVIDDVRMGTTVATNALLERRGARTLLLVNRGFEDLLEIGPQSRPRLFDLDIIRPPVLYERAIGIAGRVDVDGAIVEALDEDAARDHLARARADGIASCAIALIHAWRHPQMEQRLAELAVEAGFAHVCTSHATSPSLRLVPRADTTLADAYLSPVLRRHVDRVAAGLGKTRLLFMQSHGGLADAASFSGRHAILSGPAGGIVGAARTAQRAGFQRIIGFDMGGTSTDVCLFDGRFIRRLDSEIAGVRLRVPMLAIHTVAAGGGSIVRFDGARLSVGPESAGADPGPAAYRRDGPLTITDANLRLGRLQPAHFPALFGATGTEPLDTAIVEERFERLAAEIGDATGRTIDPRDVAEGAIRIAVAAMASAIREISTGLGQDLDGFVLHGFGGAAGQHVCGVADELGLTRILLHPLAGVLSAYGMGLAEPAVLREQAVERTLDAAALAELDTIAIRLEAEAGAALAAQGVRHWRGERRVLLRRAGSDAALAVRLADLATMQADFAGQHLRRFGFGSPDQVLVAEAVLVEAEAIAETFETPLLPARGETPLVAIDEVSIWHDGAAHRSRVLRRDDLRAGDVIDGPALIAEAIGTIFIAPGWRAGMGGGGEIVLDRVAARAAGTGRCDDTAPDPVRLEMFANLFMHVAEQCGLVLRQTARSVNIRERLDFSCAIFDATGGLVANAPHVPVHLGAMGESVRHILKKRAGMLRPGDVIALNDPYAGGTHLPDITVLTPVFGPDGRTLRFWMGARGHHADIGGATPGSTPPDSRSLDEEGVVIDDFLIVSEGRLREAEFCDLLAGARFPARSPDTNVADLVAQIAANANGVAALETIVAHHGWEVVCAYLGHVQDNAEARIRQVIDRLTDGRIVYPMDDGRELHVAVSIDREARRARIDFTGTSAQDEGNFNAPPAVTRAVVLYVFRCLVGADIPLNEGCLRPLEIVIPEGSFLAPLPGAAVVAGNTEISQAVCNALFLALGALACSQGTMNNLLFGDATRQYYETICGGAGAGPGFDGASAVQTHMTNTRMTDPEVMELRYPVRVEEFSIRRGSGGDGLHRGGDGAVRRLRFLEPMTAVVVASRRTLAPAGLAGGDDGATGRQWVERADGRIAALPGRVRVECAAGDILGIATPGGGGFGASS</sequence>
<dbReference type="InterPro" id="IPR002821">
    <property type="entry name" value="Hydantoinase_A"/>
</dbReference>
<keyword evidence="5" id="KW-0378">Hydrolase</keyword>
<evidence type="ECO:0000313" key="6">
    <source>
        <dbReference type="Proteomes" id="UP000557688"/>
    </source>
</evidence>
<dbReference type="GO" id="GO:0005829">
    <property type="term" value="C:cytosol"/>
    <property type="evidence" value="ECO:0007669"/>
    <property type="project" value="TreeGrafter"/>
</dbReference>
<feature type="domain" description="Hydantoinase/oxoprolinase N-terminal" evidence="4">
    <location>
        <begin position="13"/>
        <end position="191"/>
    </location>
</feature>
<feature type="domain" description="Hydantoinase B/oxoprolinase" evidence="3">
    <location>
        <begin position="698"/>
        <end position="1204"/>
    </location>
</feature>
<dbReference type="EMBL" id="JACHXV010000006">
    <property type="protein sequence ID" value="MBB3174103.1"/>
    <property type="molecule type" value="Genomic_DNA"/>
</dbReference>
<evidence type="ECO:0000259" key="3">
    <source>
        <dbReference type="Pfam" id="PF02538"/>
    </source>
</evidence>
<feature type="domain" description="Hydantoinase A/oxoprolinase" evidence="2">
    <location>
        <begin position="212"/>
        <end position="497"/>
    </location>
</feature>
<dbReference type="InterPro" id="IPR008040">
    <property type="entry name" value="Hydant_A_N"/>
</dbReference>
<organism evidence="5 6">
    <name type="scientific">Endobacter medicaginis</name>
    <dbReference type="NCBI Taxonomy" id="1181271"/>
    <lineage>
        <taxon>Bacteria</taxon>
        <taxon>Pseudomonadati</taxon>
        <taxon>Pseudomonadota</taxon>
        <taxon>Alphaproteobacteria</taxon>
        <taxon>Acetobacterales</taxon>
        <taxon>Acetobacteraceae</taxon>
        <taxon>Endobacter</taxon>
    </lineage>
</organism>
<dbReference type="PANTHER" id="PTHR11365:SF23">
    <property type="entry name" value="HYPOTHETICAL 5-OXOPROLINASE (EUROFUNG)-RELATED"/>
    <property type="match status" value="1"/>
</dbReference>
<gene>
    <name evidence="5" type="ORF">FHR90_001939</name>
</gene>
<reference evidence="5 6" key="1">
    <citation type="submission" date="2020-08" db="EMBL/GenBank/DDBJ databases">
        <title>Genomic Encyclopedia of Type Strains, Phase III (KMG-III): the genomes of soil and plant-associated and newly described type strains.</title>
        <authorList>
            <person name="Whitman W."/>
        </authorList>
    </citation>
    <scope>NUCLEOTIDE SEQUENCE [LARGE SCALE GENOMIC DNA]</scope>
    <source>
        <strain evidence="5 6">CECT 8088</strain>
    </source>
</reference>
<proteinExistence type="inferred from homology"/>
<dbReference type="AlphaFoldDB" id="A0A839V0C3"/>
<keyword evidence="6" id="KW-1185">Reference proteome</keyword>
<comment type="caution">
    <text evidence="5">The sequence shown here is derived from an EMBL/GenBank/DDBJ whole genome shotgun (WGS) entry which is preliminary data.</text>
</comment>
<evidence type="ECO:0000313" key="5">
    <source>
        <dbReference type="EMBL" id="MBB3174103.1"/>
    </source>
</evidence>
<dbReference type="InterPro" id="IPR003692">
    <property type="entry name" value="Hydantoinase_B"/>
</dbReference>